<dbReference type="PANTHER" id="PTHR43285">
    <property type="entry name" value="ANTHRANILATE PHOSPHORIBOSYLTRANSFERASE"/>
    <property type="match status" value="1"/>
</dbReference>
<dbReference type="GO" id="GO:0005829">
    <property type="term" value="C:cytosol"/>
    <property type="evidence" value="ECO:0007669"/>
    <property type="project" value="TreeGrafter"/>
</dbReference>
<feature type="binding site" evidence="9">
    <location>
        <begin position="93"/>
        <end position="94"/>
    </location>
    <ligand>
        <name>5-phospho-alpha-D-ribose 1-diphosphate</name>
        <dbReference type="ChEBI" id="CHEBI:58017"/>
    </ligand>
</feature>
<dbReference type="GO" id="GO:0004048">
    <property type="term" value="F:anthranilate phosphoribosyltransferase activity"/>
    <property type="evidence" value="ECO:0007669"/>
    <property type="project" value="UniProtKB-UniRule"/>
</dbReference>
<dbReference type="Proteomes" id="UP000604083">
    <property type="component" value="Unassembled WGS sequence"/>
</dbReference>
<dbReference type="EMBL" id="JAENIO010000013">
    <property type="protein sequence ID" value="MBK1833787.1"/>
    <property type="molecule type" value="Genomic_DNA"/>
</dbReference>
<dbReference type="InterPro" id="IPR036320">
    <property type="entry name" value="Glycosyl_Trfase_fam3_N_dom_sf"/>
</dbReference>
<feature type="binding site" evidence="9">
    <location>
        <position position="242"/>
    </location>
    <ligand>
        <name>Mg(2+)</name>
        <dbReference type="ChEBI" id="CHEBI:18420"/>
        <label>2</label>
    </ligand>
</feature>
<feature type="binding site" evidence="9">
    <location>
        <position position="243"/>
    </location>
    <ligand>
        <name>Mg(2+)</name>
        <dbReference type="ChEBI" id="CHEBI:18420"/>
        <label>1</label>
    </ligand>
</feature>
<keyword evidence="5 9" id="KW-0822">Tryptophan biosynthesis</keyword>
<comment type="caution">
    <text evidence="12">The sequence shown here is derived from an EMBL/GenBank/DDBJ whole genome shotgun (WGS) entry which is preliminary data.</text>
</comment>
<sequence length="351" mass="37402">MSYRLPDMDALIKDVEAGADLDDRHVAAAVDFLLDERAQGEKKAAFLRALARKGETAGEIAAFVEAFLEHSVTVDLPPEELDGPTIDVCGTGGDGLNLFNVSTTSMFIIAAGGGVVVKHGNRGVTSKSGGADVLEALGINIEQGPEEFRETVRRVGVGFLYARNYHPAFKVVAPVRAQLGQEGIRTIFNIMGPLLNPCRPQCQLVGVTEREMAPTFADILQRLDRESVWAVHGTTEDGRGVDEVSLLGPTRICKSGSLQDSEDEEIHPSDFDLDVCQIEDLVGGDAKQNAKILVNILGGDEKGPRRDMVLLNAGAGLACAGLADDLGDGIEIARGLIASGDAMERLEALRD</sequence>
<feature type="binding site" evidence="9">
    <location>
        <position position="90"/>
    </location>
    <ligand>
        <name>anthranilate</name>
        <dbReference type="ChEBI" id="CHEBI:16567"/>
        <label>1</label>
    </ligand>
</feature>
<dbReference type="Gene3D" id="3.40.1030.10">
    <property type="entry name" value="Nucleoside phosphorylase/phosphoribosyltransferase catalytic domain"/>
    <property type="match status" value="1"/>
</dbReference>
<comment type="similarity">
    <text evidence="8">In the C-terminal section; belongs to the anthranilate phosphoribosyltransferase family.</text>
</comment>
<evidence type="ECO:0000256" key="3">
    <source>
        <dbReference type="ARBA" id="ARBA00022676"/>
    </source>
</evidence>
<feature type="domain" description="Glycosyl transferase family 3 N-terminal" evidence="11">
    <location>
        <begin position="11"/>
        <end position="71"/>
    </location>
</feature>
<keyword evidence="4 9" id="KW-0808">Transferase</keyword>
<feature type="binding site" evidence="9">
    <location>
        <position position="102"/>
    </location>
    <ligand>
        <name>Mg(2+)</name>
        <dbReference type="ChEBI" id="CHEBI:18420"/>
        <label>1</label>
    </ligand>
</feature>
<name>A0A934RQ38_9BACT</name>
<evidence type="ECO:0000259" key="10">
    <source>
        <dbReference type="Pfam" id="PF00591"/>
    </source>
</evidence>
<dbReference type="Pfam" id="PF00591">
    <property type="entry name" value="Glycos_transf_3"/>
    <property type="match status" value="1"/>
</dbReference>
<dbReference type="GO" id="GO:0000162">
    <property type="term" value="P:L-tryptophan biosynthetic process"/>
    <property type="evidence" value="ECO:0007669"/>
    <property type="project" value="UniProtKB-UniRule"/>
</dbReference>
<protein>
    <recommendedName>
        <fullName evidence="9">Anthranilate phosphoribosyltransferase</fullName>
        <ecNumber evidence="9">2.4.2.18</ecNumber>
    </recommendedName>
</protein>
<dbReference type="HAMAP" id="MF_00211">
    <property type="entry name" value="TrpD"/>
    <property type="match status" value="1"/>
</dbReference>
<keyword evidence="9" id="KW-0479">Metal-binding</keyword>
<feature type="binding site" evidence="9">
    <location>
        <position position="90"/>
    </location>
    <ligand>
        <name>5-phospho-alpha-D-ribose 1-diphosphate</name>
        <dbReference type="ChEBI" id="CHEBI:58017"/>
    </ligand>
</feature>
<organism evidence="12 13">
    <name type="scientific">Roseibacillus ishigakijimensis</name>
    <dbReference type="NCBI Taxonomy" id="454146"/>
    <lineage>
        <taxon>Bacteria</taxon>
        <taxon>Pseudomonadati</taxon>
        <taxon>Verrucomicrobiota</taxon>
        <taxon>Verrucomicrobiia</taxon>
        <taxon>Verrucomicrobiales</taxon>
        <taxon>Verrucomicrobiaceae</taxon>
        <taxon>Roseibacillus</taxon>
    </lineage>
</organism>
<evidence type="ECO:0000256" key="5">
    <source>
        <dbReference type="ARBA" id="ARBA00022822"/>
    </source>
</evidence>
<dbReference type="EC" id="2.4.2.18" evidence="9"/>
<proteinExistence type="inferred from homology"/>
<evidence type="ECO:0000256" key="4">
    <source>
        <dbReference type="ARBA" id="ARBA00022679"/>
    </source>
</evidence>
<dbReference type="SUPFAM" id="SSF52418">
    <property type="entry name" value="Nucleoside phosphorylase/phosphoribosyltransferase catalytic domain"/>
    <property type="match status" value="1"/>
</dbReference>
<dbReference type="NCBIfam" id="TIGR01245">
    <property type="entry name" value="trpD"/>
    <property type="match status" value="1"/>
</dbReference>
<comment type="subunit">
    <text evidence="9">Homodimer.</text>
</comment>
<keyword evidence="6 9" id="KW-0057">Aromatic amino acid biosynthesis</keyword>
<dbReference type="Gene3D" id="1.20.970.10">
    <property type="entry name" value="Transferase, Pyrimidine Nucleoside Phosphorylase, Chain C"/>
    <property type="match status" value="1"/>
</dbReference>
<dbReference type="InterPro" id="IPR005940">
    <property type="entry name" value="Anthranilate_Pribosyl_Tfrase"/>
</dbReference>
<evidence type="ECO:0000256" key="9">
    <source>
        <dbReference type="HAMAP-Rule" id="MF_00211"/>
    </source>
</evidence>
<keyword evidence="2 9" id="KW-0028">Amino-acid biosynthesis</keyword>
<evidence type="ECO:0000256" key="2">
    <source>
        <dbReference type="ARBA" id="ARBA00022605"/>
    </source>
</evidence>
<evidence type="ECO:0000256" key="1">
    <source>
        <dbReference type="ARBA" id="ARBA00004907"/>
    </source>
</evidence>
<evidence type="ECO:0000256" key="6">
    <source>
        <dbReference type="ARBA" id="ARBA00023141"/>
    </source>
</evidence>
<keyword evidence="3 9" id="KW-0328">Glycosyltransferase</keyword>
<evidence type="ECO:0000256" key="8">
    <source>
        <dbReference type="ARBA" id="ARBA00061188"/>
    </source>
</evidence>
<dbReference type="InterPro" id="IPR017459">
    <property type="entry name" value="Glycosyl_Trfase_fam3_N_dom"/>
</dbReference>
<feature type="domain" description="Glycosyl transferase family 3" evidence="10">
    <location>
        <begin position="84"/>
        <end position="342"/>
    </location>
</feature>
<feature type="binding site" evidence="9">
    <location>
        <position position="121"/>
    </location>
    <ligand>
        <name>anthranilate</name>
        <dbReference type="ChEBI" id="CHEBI:16567"/>
        <label>1</label>
    </ligand>
</feature>
<comment type="cofactor">
    <cofactor evidence="9">
        <name>Mg(2+)</name>
        <dbReference type="ChEBI" id="CHEBI:18420"/>
    </cofactor>
    <text evidence="9">Binds 2 magnesium ions per monomer.</text>
</comment>
<dbReference type="GO" id="GO:0000287">
    <property type="term" value="F:magnesium ion binding"/>
    <property type="evidence" value="ECO:0007669"/>
    <property type="project" value="UniProtKB-UniRule"/>
</dbReference>
<keyword evidence="9" id="KW-0460">Magnesium</keyword>
<dbReference type="SUPFAM" id="SSF47648">
    <property type="entry name" value="Nucleoside phosphorylase/phosphoribosyltransferase N-terminal domain"/>
    <property type="match status" value="1"/>
</dbReference>
<dbReference type="Pfam" id="PF02885">
    <property type="entry name" value="Glycos_trans_3N"/>
    <property type="match status" value="1"/>
</dbReference>
<evidence type="ECO:0000313" key="12">
    <source>
        <dbReference type="EMBL" id="MBK1833787.1"/>
    </source>
</evidence>
<evidence type="ECO:0000313" key="13">
    <source>
        <dbReference type="Proteomes" id="UP000604083"/>
    </source>
</evidence>
<feature type="binding site" evidence="9">
    <location>
        <position position="130"/>
    </location>
    <ligand>
        <name>5-phospho-alpha-D-ribose 1-diphosphate</name>
        <dbReference type="ChEBI" id="CHEBI:58017"/>
    </ligand>
</feature>
<dbReference type="FunFam" id="3.40.1030.10:FF:000002">
    <property type="entry name" value="Anthranilate phosphoribosyltransferase"/>
    <property type="match status" value="1"/>
</dbReference>
<feature type="binding site" evidence="9">
    <location>
        <position position="176"/>
    </location>
    <ligand>
        <name>anthranilate</name>
        <dbReference type="ChEBI" id="CHEBI:16567"/>
        <label>2</label>
    </ligand>
</feature>
<comment type="pathway">
    <text evidence="1 9">Amino-acid biosynthesis; L-tryptophan biosynthesis; L-tryptophan from chorismate: step 2/5.</text>
</comment>
<evidence type="ECO:0000259" key="11">
    <source>
        <dbReference type="Pfam" id="PF02885"/>
    </source>
</evidence>
<comment type="catalytic activity">
    <reaction evidence="7 9">
        <text>N-(5-phospho-beta-D-ribosyl)anthranilate + diphosphate = 5-phospho-alpha-D-ribose 1-diphosphate + anthranilate</text>
        <dbReference type="Rhea" id="RHEA:11768"/>
        <dbReference type="ChEBI" id="CHEBI:16567"/>
        <dbReference type="ChEBI" id="CHEBI:18277"/>
        <dbReference type="ChEBI" id="CHEBI:33019"/>
        <dbReference type="ChEBI" id="CHEBI:58017"/>
        <dbReference type="EC" id="2.4.2.18"/>
    </reaction>
</comment>
<comment type="caution">
    <text evidence="9">Lacks conserved residue(s) required for the propagation of feature annotation.</text>
</comment>
<feature type="binding site" evidence="9">
    <location>
        <position position="243"/>
    </location>
    <ligand>
        <name>Mg(2+)</name>
        <dbReference type="ChEBI" id="CHEBI:18420"/>
        <label>2</label>
    </ligand>
</feature>
<gene>
    <name evidence="9 12" type="primary">trpD</name>
    <name evidence="12" type="ORF">JIN78_06915</name>
</gene>
<accession>A0A934RQ38</accession>
<evidence type="ECO:0000256" key="7">
    <source>
        <dbReference type="ARBA" id="ARBA00052328"/>
    </source>
</evidence>
<dbReference type="InterPro" id="IPR035902">
    <property type="entry name" value="Nuc_phospho_transferase"/>
</dbReference>
<dbReference type="InterPro" id="IPR000312">
    <property type="entry name" value="Glycosyl_Trfase_fam3"/>
</dbReference>
<feature type="binding site" evidence="9">
    <location>
        <begin position="118"/>
        <end position="126"/>
    </location>
    <ligand>
        <name>5-phospho-alpha-D-ribose 1-diphosphate</name>
        <dbReference type="ChEBI" id="CHEBI:58017"/>
    </ligand>
</feature>
<keyword evidence="13" id="KW-1185">Reference proteome</keyword>
<reference evidence="12" key="1">
    <citation type="submission" date="2021-01" db="EMBL/GenBank/DDBJ databases">
        <title>Modified the classification status of verrucomicrobia.</title>
        <authorList>
            <person name="Feng X."/>
        </authorList>
    </citation>
    <scope>NUCLEOTIDE SEQUENCE</scope>
    <source>
        <strain evidence="12">KCTC 12986</strain>
    </source>
</reference>
<comment type="similarity">
    <text evidence="9">Belongs to the anthranilate phosphoribosyltransferase family.</text>
</comment>
<comment type="function">
    <text evidence="9">Catalyzes the transfer of the phosphoribosyl group of 5-phosphorylribose-1-pyrophosphate (PRPP) to anthranilate to yield N-(5'-phosphoribosyl)-anthranilate (PRA).</text>
</comment>
<feature type="binding site" evidence="9">
    <location>
        <begin position="100"/>
        <end position="103"/>
    </location>
    <ligand>
        <name>5-phospho-alpha-D-ribose 1-diphosphate</name>
        <dbReference type="ChEBI" id="CHEBI:58017"/>
    </ligand>
</feature>
<dbReference type="PANTHER" id="PTHR43285:SF2">
    <property type="entry name" value="ANTHRANILATE PHOSPHORIBOSYLTRANSFERASE"/>
    <property type="match status" value="1"/>
</dbReference>
<dbReference type="AlphaFoldDB" id="A0A934RQ38"/>